<dbReference type="PANTHER" id="PTHR34706">
    <property type="entry name" value="SLR1338 PROTEIN"/>
    <property type="match status" value="1"/>
</dbReference>
<proteinExistence type="predicted"/>
<evidence type="ECO:0000313" key="2">
    <source>
        <dbReference type="EMBL" id="CAE8691438.1"/>
    </source>
</evidence>
<evidence type="ECO:0000313" key="3">
    <source>
        <dbReference type="Proteomes" id="UP000626109"/>
    </source>
</evidence>
<sequence length="166" mass="17832">MAAEYSNKPQTAFVVQAAAVHIIQPSQQPATTSDDQNMAKLEGVLRQFEISIAAASDLAILQDYEIVIIADDSGSMSSSAVPPGQRVLGKKGPTRWDELKQTLLLMVQLGSCFDASGVDIWFMNRARIQNVASDEDPRLLQGPGPAPKRHDAARADPGEDCLGGEQ</sequence>
<dbReference type="Proteomes" id="UP000626109">
    <property type="component" value="Unassembled WGS sequence"/>
</dbReference>
<evidence type="ECO:0008006" key="4">
    <source>
        <dbReference type="Google" id="ProtNLM"/>
    </source>
</evidence>
<name>A0A813K4S8_POLGL</name>
<feature type="compositionally biased region" description="Basic and acidic residues" evidence="1">
    <location>
        <begin position="148"/>
        <end position="157"/>
    </location>
</feature>
<gene>
    <name evidence="2" type="ORF">PGLA2088_LOCUS27419</name>
</gene>
<dbReference type="EMBL" id="CAJNNW010027441">
    <property type="protein sequence ID" value="CAE8691438.1"/>
    <property type="molecule type" value="Genomic_DNA"/>
</dbReference>
<feature type="region of interest" description="Disordered" evidence="1">
    <location>
        <begin position="134"/>
        <end position="166"/>
    </location>
</feature>
<organism evidence="2 3">
    <name type="scientific">Polarella glacialis</name>
    <name type="common">Dinoflagellate</name>
    <dbReference type="NCBI Taxonomy" id="89957"/>
    <lineage>
        <taxon>Eukaryota</taxon>
        <taxon>Sar</taxon>
        <taxon>Alveolata</taxon>
        <taxon>Dinophyceae</taxon>
        <taxon>Suessiales</taxon>
        <taxon>Suessiaceae</taxon>
        <taxon>Polarella</taxon>
    </lineage>
</organism>
<dbReference type="PANTHER" id="PTHR34706:SF1">
    <property type="entry name" value="VWFA DOMAIN-CONTAINING PROTEIN"/>
    <property type="match status" value="1"/>
</dbReference>
<reference evidence="2" key="1">
    <citation type="submission" date="2021-02" db="EMBL/GenBank/DDBJ databases">
        <authorList>
            <person name="Dougan E. K."/>
            <person name="Rhodes N."/>
            <person name="Thang M."/>
            <person name="Chan C."/>
        </authorList>
    </citation>
    <scope>NUCLEOTIDE SEQUENCE</scope>
</reference>
<evidence type="ECO:0000256" key="1">
    <source>
        <dbReference type="SAM" id="MobiDB-lite"/>
    </source>
</evidence>
<dbReference type="AlphaFoldDB" id="A0A813K4S8"/>
<accession>A0A813K4S8</accession>
<comment type="caution">
    <text evidence="2">The sequence shown here is derived from an EMBL/GenBank/DDBJ whole genome shotgun (WGS) entry which is preliminary data.</text>
</comment>
<protein>
    <recommendedName>
        <fullName evidence="4">VWFA domain-containing protein</fullName>
    </recommendedName>
</protein>